<sequence length="209" mass="23590">MKGLLFAGGNRIREDIINNFIDDSFIVCADSGIKNLVNLNIIPNIVVGDFDSIDSEGRDYISKNNIKVEKYLAEKDFTDTEAALEILLRQNVDEIIIFGATGTRLDHTLASMLLLSKLFGRVRARLIDNHNEVHYVREGIYKFYRKNYSYISLLSVTGELEYSTFGLKYETNHLIVERSSAIGVSNEIKGDSCEITVHRGEGFVIKSID</sequence>
<dbReference type="InterPro" id="IPR053149">
    <property type="entry name" value="TPK"/>
</dbReference>
<evidence type="ECO:0000313" key="7">
    <source>
        <dbReference type="EMBL" id="SHH44376.1"/>
    </source>
</evidence>
<dbReference type="PANTHER" id="PTHR41299:SF1">
    <property type="entry name" value="THIAMINE PYROPHOSPHOKINASE"/>
    <property type="match status" value="1"/>
</dbReference>
<dbReference type="InterPro" id="IPR036371">
    <property type="entry name" value="TPK_B1-bd_sf"/>
</dbReference>
<dbReference type="OrthoDB" id="9804377at2"/>
<protein>
    <recommendedName>
        <fullName evidence="5">Thiamine diphosphokinase</fullName>
        <ecNumber evidence="5">2.7.6.2</ecNumber>
    </recommendedName>
</protein>
<dbReference type="Proteomes" id="UP000184032">
    <property type="component" value="Unassembled WGS sequence"/>
</dbReference>
<dbReference type="RefSeq" id="WP_073184934.1">
    <property type="nucleotide sequence ID" value="NZ_FQXI01000009.1"/>
</dbReference>
<feature type="domain" description="Thiamin pyrophosphokinase thiamin-binding" evidence="6">
    <location>
        <begin position="139"/>
        <end position="200"/>
    </location>
</feature>
<dbReference type="AlphaFoldDB" id="A0A1M5T126"/>
<evidence type="ECO:0000256" key="2">
    <source>
        <dbReference type="ARBA" id="ARBA00022741"/>
    </source>
</evidence>
<evidence type="ECO:0000256" key="1">
    <source>
        <dbReference type="ARBA" id="ARBA00022679"/>
    </source>
</evidence>
<evidence type="ECO:0000313" key="8">
    <source>
        <dbReference type="Proteomes" id="UP000184032"/>
    </source>
</evidence>
<dbReference type="STRING" id="1120995.SAMN02745245_01344"/>
<dbReference type="EC" id="2.7.6.2" evidence="5"/>
<dbReference type="Gene3D" id="3.40.50.10240">
    <property type="entry name" value="Thiamin pyrophosphokinase, catalytic domain"/>
    <property type="match status" value="1"/>
</dbReference>
<dbReference type="GO" id="GO:0009229">
    <property type="term" value="P:thiamine diphosphate biosynthetic process"/>
    <property type="evidence" value="ECO:0007669"/>
    <property type="project" value="InterPro"/>
</dbReference>
<evidence type="ECO:0000259" key="6">
    <source>
        <dbReference type="SMART" id="SM00983"/>
    </source>
</evidence>
<name>A0A1M5T126_9FIRM</name>
<dbReference type="InterPro" id="IPR006282">
    <property type="entry name" value="Thi_PPkinase"/>
</dbReference>
<keyword evidence="8" id="KW-1185">Reference proteome</keyword>
<dbReference type="EMBL" id="FQXI01000009">
    <property type="protein sequence ID" value="SHH44376.1"/>
    <property type="molecule type" value="Genomic_DNA"/>
</dbReference>
<keyword evidence="1" id="KW-0808">Transferase</keyword>
<accession>A0A1M5T126</accession>
<proteinExistence type="predicted"/>
<dbReference type="NCBIfam" id="TIGR01378">
    <property type="entry name" value="thi_PPkinase"/>
    <property type="match status" value="1"/>
</dbReference>
<dbReference type="GO" id="GO:0005524">
    <property type="term" value="F:ATP binding"/>
    <property type="evidence" value="ECO:0007669"/>
    <property type="project" value="UniProtKB-KW"/>
</dbReference>
<dbReference type="SUPFAM" id="SSF63999">
    <property type="entry name" value="Thiamin pyrophosphokinase, catalytic domain"/>
    <property type="match status" value="1"/>
</dbReference>
<dbReference type="InterPro" id="IPR007373">
    <property type="entry name" value="Thiamin_PyroPKinase_B1-bd"/>
</dbReference>
<dbReference type="GO" id="GO:0006772">
    <property type="term" value="P:thiamine metabolic process"/>
    <property type="evidence" value="ECO:0007669"/>
    <property type="project" value="UniProtKB-UniRule"/>
</dbReference>
<evidence type="ECO:0000256" key="5">
    <source>
        <dbReference type="NCBIfam" id="TIGR01378"/>
    </source>
</evidence>
<dbReference type="Pfam" id="PF04263">
    <property type="entry name" value="TPK_catalytic"/>
    <property type="match status" value="1"/>
</dbReference>
<dbReference type="InterPro" id="IPR007371">
    <property type="entry name" value="TPK_catalytic"/>
</dbReference>
<evidence type="ECO:0000256" key="3">
    <source>
        <dbReference type="ARBA" id="ARBA00022777"/>
    </source>
</evidence>
<dbReference type="GO" id="GO:0030975">
    <property type="term" value="F:thiamine binding"/>
    <property type="evidence" value="ECO:0007669"/>
    <property type="project" value="InterPro"/>
</dbReference>
<dbReference type="PANTHER" id="PTHR41299">
    <property type="entry name" value="THIAMINE PYROPHOSPHOKINASE"/>
    <property type="match status" value="1"/>
</dbReference>
<reference evidence="7 8" key="1">
    <citation type="submission" date="2016-11" db="EMBL/GenBank/DDBJ databases">
        <authorList>
            <person name="Jaros S."/>
            <person name="Januszkiewicz K."/>
            <person name="Wedrychowicz H."/>
        </authorList>
    </citation>
    <scope>NUCLEOTIDE SEQUENCE [LARGE SCALE GENOMIC DNA]</scope>
    <source>
        <strain evidence="7 8">DSM 21120</strain>
    </source>
</reference>
<gene>
    <name evidence="7" type="ORF">SAMN02745245_01344</name>
</gene>
<keyword evidence="3 7" id="KW-0418">Kinase</keyword>
<dbReference type="CDD" id="cd07995">
    <property type="entry name" value="TPK"/>
    <property type="match status" value="1"/>
</dbReference>
<dbReference type="GO" id="GO:0004788">
    <property type="term" value="F:thiamine diphosphokinase activity"/>
    <property type="evidence" value="ECO:0007669"/>
    <property type="project" value="UniProtKB-UniRule"/>
</dbReference>
<dbReference type="SUPFAM" id="SSF63862">
    <property type="entry name" value="Thiamin pyrophosphokinase, substrate-binding domain"/>
    <property type="match status" value="1"/>
</dbReference>
<organism evidence="7 8">
    <name type="scientific">Anaerosphaera aminiphila DSM 21120</name>
    <dbReference type="NCBI Taxonomy" id="1120995"/>
    <lineage>
        <taxon>Bacteria</taxon>
        <taxon>Bacillati</taxon>
        <taxon>Bacillota</taxon>
        <taxon>Tissierellia</taxon>
        <taxon>Tissierellales</taxon>
        <taxon>Peptoniphilaceae</taxon>
        <taxon>Anaerosphaera</taxon>
    </lineage>
</organism>
<dbReference type="SMART" id="SM00983">
    <property type="entry name" value="TPK_B1_binding"/>
    <property type="match status" value="1"/>
</dbReference>
<evidence type="ECO:0000256" key="4">
    <source>
        <dbReference type="ARBA" id="ARBA00022840"/>
    </source>
</evidence>
<dbReference type="GO" id="GO:0016301">
    <property type="term" value="F:kinase activity"/>
    <property type="evidence" value="ECO:0007669"/>
    <property type="project" value="UniProtKB-KW"/>
</dbReference>
<dbReference type="Pfam" id="PF04265">
    <property type="entry name" value="TPK_B1_binding"/>
    <property type="match status" value="1"/>
</dbReference>
<keyword evidence="2" id="KW-0547">Nucleotide-binding</keyword>
<dbReference type="InterPro" id="IPR036759">
    <property type="entry name" value="TPK_catalytic_sf"/>
</dbReference>
<keyword evidence="4" id="KW-0067">ATP-binding</keyword>